<dbReference type="Pfam" id="PF00126">
    <property type="entry name" value="HTH_1"/>
    <property type="match status" value="1"/>
</dbReference>
<dbReference type="Proteomes" id="UP000664779">
    <property type="component" value="Unassembled WGS sequence"/>
</dbReference>
<dbReference type="Pfam" id="PF03466">
    <property type="entry name" value="LysR_substrate"/>
    <property type="match status" value="1"/>
</dbReference>
<evidence type="ECO:0000259" key="5">
    <source>
        <dbReference type="PROSITE" id="PS50931"/>
    </source>
</evidence>
<organism evidence="6 7">
    <name type="scientific">Roseibium limicola</name>
    <dbReference type="NCBI Taxonomy" id="2816037"/>
    <lineage>
        <taxon>Bacteria</taxon>
        <taxon>Pseudomonadati</taxon>
        <taxon>Pseudomonadota</taxon>
        <taxon>Alphaproteobacteria</taxon>
        <taxon>Hyphomicrobiales</taxon>
        <taxon>Stappiaceae</taxon>
        <taxon>Roseibium</taxon>
    </lineage>
</organism>
<gene>
    <name evidence="6" type="ORF">J0X15_03660</name>
</gene>
<name>A0A939EKM7_9HYPH</name>
<dbReference type="PRINTS" id="PR00039">
    <property type="entry name" value="HTHLYSR"/>
</dbReference>
<keyword evidence="2" id="KW-0805">Transcription regulation</keyword>
<feature type="domain" description="HTH lysR-type" evidence="5">
    <location>
        <begin position="1"/>
        <end position="60"/>
    </location>
</feature>
<dbReference type="EMBL" id="JAFLNF010000002">
    <property type="protein sequence ID" value="MBO0344309.1"/>
    <property type="molecule type" value="Genomic_DNA"/>
</dbReference>
<comment type="caution">
    <text evidence="6">The sequence shown here is derived from an EMBL/GenBank/DDBJ whole genome shotgun (WGS) entry which is preliminary data.</text>
</comment>
<dbReference type="RefSeq" id="WP_206938322.1">
    <property type="nucleotide sequence ID" value="NZ_JAFLNF010000002.1"/>
</dbReference>
<dbReference type="SUPFAM" id="SSF46785">
    <property type="entry name" value="Winged helix' DNA-binding domain"/>
    <property type="match status" value="1"/>
</dbReference>
<dbReference type="CDD" id="cd08440">
    <property type="entry name" value="PBP2_LTTR_like_4"/>
    <property type="match status" value="1"/>
</dbReference>
<evidence type="ECO:0000256" key="2">
    <source>
        <dbReference type="ARBA" id="ARBA00023015"/>
    </source>
</evidence>
<dbReference type="GO" id="GO:0003700">
    <property type="term" value="F:DNA-binding transcription factor activity"/>
    <property type="evidence" value="ECO:0007669"/>
    <property type="project" value="InterPro"/>
</dbReference>
<keyword evidence="4" id="KW-0804">Transcription</keyword>
<dbReference type="InterPro" id="IPR000847">
    <property type="entry name" value="LysR_HTH_N"/>
</dbReference>
<sequence length="312" mass="34899">MRTDYLGLEAFVAIAELGSFSRAASYLNLSQTALSHRVRKLEADLGVQLIMRTTRDVSLTKEAQGLLPQVRRDLRQLADAYSGLKSRGTAREEKLAFACLPTIANYYMPSILKAFARECPDVHIRLQDQPVGRVYDLVQEGEVEFGITVVGARQWDLDFHEIYTEPYVLLVPQDHPLAERDTITRADLSGQEFVRIETQSTNRKLIDEALGDHSSSIIWRYEVQNSAMAMRMVAEGVALTVLPALASSLFGPELKALHFSDVKMQRTLGFVTRKGITLSRPASRLLEMTRERLARQGEPKVRRAALAGAPAE</sequence>
<proteinExistence type="inferred from homology"/>
<evidence type="ECO:0000313" key="7">
    <source>
        <dbReference type="Proteomes" id="UP000664779"/>
    </source>
</evidence>
<dbReference type="GO" id="GO:0005829">
    <property type="term" value="C:cytosol"/>
    <property type="evidence" value="ECO:0007669"/>
    <property type="project" value="TreeGrafter"/>
</dbReference>
<evidence type="ECO:0000313" key="6">
    <source>
        <dbReference type="EMBL" id="MBO0344309.1"/>
    </source>
</evidence>
<reference evidence="6" key="1">
    <citation type="submission" date="2021-03" db="EMBL/GenBank/DDBJ databases">
        <title>Roseibium sp. CAU 1637 isolated from Incheon.</title>
        <authorList>
            <person name="Kim W."/>
        </authorList>
    </citation>
    <scope>NUCLEOTIDE SEQUENCE</scope>
    <source>
        <strain evidence="6">CAU 1637</strain>
    </source>
</reference>
<comment type="similarity">
    <text evidence="1">Belongs to the LysR transcriptional regulatory family.</text>
</comment>
<dbReference type="InterPro" id="IPR036388">
    <property type="entry name" value="WH-like_DNA-bd_sf"/>
</dbReference>
<dbReference type="InterPro" id="IPR050950">
    <property type="entry name" value="HTH-type_LysR_regulators"/>
</dbReference>
<dbReference type="GO" id="GO:0003677">
    <property type="term" value="F:DNA binding"/>
    <property type="evidence" value="ECO:0007669"/>
    <property type="project" value="UniProtKB-KW"/>
</dbReference>
<keyword evidence="7" id="KW-1185">Reference proteome</keyword>
<accession>A0A939EKM7</accession>
<dbReference type="SUPFAM" id="SSF53850">
    <property type="entry name" value="Periplasmic binding protein-like II"/>
    <property type="match status" value="1"/>
</dbReference>
<dbReference type="AlphaFoldDB" id="A0A939EKM7"/>
<dbReference type="Gene3D" id="3.40.190.290">
    <property type="match status" value="1"/>
</dbReference>
<dbReference type="Gene3D" id="1.10.10.10">
    <property type="entry name" value="Winged helix-like DNA-binding domain superfamily/Winged helix DNA-binding domain"/>
    <property type="match status" value="1"/>
</dbReference>
<evidence type="ECO:0000256" key="3">
    <source>
        <dbReference type="ARBA" id="ARBA00023125"/>
    </source>
</evidence>
<protein>
    <submittedName>
        <fullName evidence="6">LysR family transcriptional regulator</fullName>
    </submittedName>
</protein>
<dbReference type="PANTHER" id="PTHR30419">
    <property type="entry name" value="HTH-TYPE TRANSCRIPTIONAL REGULATOR YBHD"/>
    <property type="match status" value="1"/>
</dbReference>
<dbReference type="PROSITE" id="PS50931">
    <property type="entry name" value="HTH_LYSR"/>
    <property type="match status" value="1"/>
</dbReference>
<dbReference type="InterPro" id="IPR036390">
    <property type="entry name" value="WH_DNA-bd_sf"/>
</dbReference>
<keyword evidence="3" id="KW-0238">DNA-binding</keyword>
<dbReference type="PANTHER" id="PTHR30419:SF8">
    <property type="entry name" value="NITROGEN ASSIMILATION TRANSCRIPTIONAL ACTIVATOR-RELATED"/>
    <property type="match status" value="1"/>
</dbReference>
<evidence type="ECO:0000256" key="1">
    <source>
        <dbReference type="ARBA" id="ARBA00009437"/>
    </source>
</evidence>
<dbReference type="InterPro" id="IPR005119">
    <property type="entry name" value="LysR_subst-bd"/>
</dbReference>
<evidence type="ECO:0000256" key="4">
    <source>
        <dbReference type="ARBA" id="ARBA00023163"/>
    </source>
</evidence>
<dbReference type="FunFam" id="1.10.10.10:FF:000001">
    <property type="entry name" value="LysR family transcriptional regulator"/>
    <property type="match status" value="1"/>
</dbReference>